<keyword evidence="2" id="KW-0812">Transmembrane</keyword>
<reference evidence="4 8" key="3">
    <citation type="submission" date="2019-12" db="EMBL/GenBank/DDBJ databases">
        <authorList>
            <person name="Jiao W.-B."/>
            <person name="Schneeberger K."/>
        </authorList>
    </citation>
    <scope>NUCLEOTIDE SEQUENCE [LARGE SCALE GENOMIC DNA]</scope>
    <source>
        <strain evidence="8">cv. C24</strain>
    </source>
</reference>
<keyword evidence="2" id="KW-1133">Transmembrane helix</keyword>
<feature type="transmembrane region" description="Helical" evidence="2">
    <location>
        <begin position="89"/>
        <end position="108"/>
    </location>
</feature>
<keyword evidence="2" id="KW-0472">Membrane</keyword>
<dbReference type="InterPro" id="IPR056361">
    <property type="entry name" value="AtPDCT1_2_TM_dom"/>
</dbReference>
<dbReference type="Proteomes" id="UP000078284">
    <property type="component" value="Chromosome 3"/>
</dbReference>
<dbReference type="Proteomes" id="UP000516314">
    <property type="component" value="Chromosome 3"/>
</dbReference>
<proteinExistence type="predicted"/>
<evidence type="ECO:0000313" key="8">
    <source>
        <dbReference type="Proteomes" id="UP000434276"/>
    </source>
</evidence>
<accession>A0A178VDV2</accession>
<dbReference type="AlphaFoldDB" id="A0A178VDV2"/>
<evidence type="ECO:0000259" key="3">
    <source>
        <dbReference type="Pfam" id="PF24788"/>
    </source>
</evidence>
<evidence type="ECO:0000313" key="6">
    <source>
        <dbReference type="EMBL" id="OAP03964.1"/>
    </source>
</evidence>
<dbReference type="EMBL" id="LR881468">
    <property type="protein sequence ID" value="CAD5323202.1"/>
    <property type="molecule type" value="Genomic_DNA"/>
</dbReference>
<feature type="region of interest" description="Disordered" evidence="1">
    <location>
        <begin position="1"/>
        <end position="39"/>
    </location>
</feature>
<gene>
    <name evidence="6" type="ordered locus">AXX17_At3g16610</name>
    <name evidence="5" type="ORF">AT9943_LOCUS11161</name>
    <name evidence="4" type="ORF">C24_LOCUS12797</name>
</gene>
<evidence type="ECO:0000313" key="5">
    <source>
        <dbReference type="EMBL" id="CAD5323202.1"/>
    </source>
</evidence>
<dbReference type="Pfam" id="PF24788">
    <property type="entry name" value="AtPDCT1_2"/>
    <property type="match status" value="1"/>
</dbReference>
<dbReference type="OMA" id="VAAMMMF"/>
<sequence>MSAAAAETDVSLRRRSNSLNGNHTNGVAIDGTLDNNNRRVGDTNTHMDISAKKTDNGYANGVGGGGWRSKASFTTWTARDIVYVVRYHWIPCMFAAGLLFFMGVEYTLQMIPARSEPFDLGFVVTRSLNRVLASSPDLNTVLAALNTVFVGMQTTYIVWTWLVEGRARATIAALFMFTCRGILGYSTQLPLPQDFLGSGVDFPVGNVSFFLFFSGHVAGSMIASLDMRRMQRLRLAMVFDILNVLQSIRLLGTRGHYTIDLAVGVGAGILFDSLAGKYEEMMSKRHLGTGFSLISKDSLVN</sequence>
<dbReference type="PANTHER" id="PTHR34674">
    <property type="entry name" value="PHOSPHATIDYLCHOLINE:DIACYLGLYCEROL CHOLINEPHOSPHOTRANSFERASE 1-RELATED"/>
    <property type="match status" value="1"/>
</dbReference>
<feature type="transmembrane region" description="Helical" evidence="2">
    <location>
        <begin position="207"/>
        <end position="226"/>
    </location>
</feature>
<dbReference type="PANTHER" id="PTHR34674:SF1">
    <property type="entry name" value="PHOSPHATIDYLCHOLINE:DIACYLGLYCEROL CHOLINEPHOSPHOTRANSFERASE 1-RELATED"/>
    <property type="match status" value="1"/>
</dbReference>
<dbReference type="ExpressionAtlas" id="A0A178VDV2">
    <property type="expression patterns" value="baseline and differential"/>
</dbReference>
<dbReference type="EMBL" id="CACSHJ010000089">
    <property type="protein sequence ID" value="CAA0382572.1"/>
    <property type="molecule type" value="Genomic_DNA"/>
</dbReference>
<protein>
    <submittedName>
        <fullName evidence="5">(thale cress) hypothetical protein</fullName>
    </submittedName>
    <submittedName>
        <fullName evidence="6">ROD1</fullName>
    </submittedName>
</protein>
<feature type="transmembrane region" description="Helical" evidence="2">
    <location>
        <begin position="169"/>
        <end position="187"/>
    </location>
</feature>
<evidence type="ECO:0000313" key="9">
    <source>
        <dbReference type="Proteomes" id="UP000516314"/>
    </source>
</evidence>
<reference evidence="5 9" key="4">
    <citation type="submission" date="2020-09" db="EMBL/GenBank/DDBJ databases">
        <authorList>
            <person name="Ashkenazy H."/>
        </authorList>
    </citation>
    <scope>NUCLEOTIDE SEQUENCE [LARGE SCALE GENOMIC DNA]</scope>
    <source>
        <strain evidence="9">cv. Cdm-0</strain>
    </source>
</reference>
<evidence type="ECO:0000313" key="4">
    <source>
        <dbReference type="EMBL" id="CAA0382572.1"/>
    </source>
</evidence>
<dbReference type="Proteomes" id="UP000434276">
    <property type="component" value="Unassembled WGS sequence"/>
</dbReference>
<feature type="transmembrane region" description="Helical" evidence="2">
    <location>
        <begin position="141"/>
        <end position="162"/>
    </location>
</feature>
<dbReference type="EMBL" id="LUHQ01000003">
    <property type="protein sequence ID" value="OAP03964.1"/>
    <property type="molecule type" value="Genomic_DNA"/>
</dbReference>
<evidence type="ECO:0000313" key="7">
    <source>
        <dbReference type="Proteomes" id="UP000078284"/>
    </source>
</evidence>
<evidence type="ECO:0000256" key="1">
    <source>
        <dbReference type="SAM" id="MobiDB-lite"/>
    </source>
</evidence>
<dbReference type="InterPro" id="IPR055311">
    <property type="entry name" value="PDCT1/2-like"/>
</dbReference>
<reference evidence="7" key="1">
    <citation type="journal article" date="2016" name="Proc. Natl. Acad. Sci. U.S.A.">
        <title>Chromosome-level assembly of Arabidopsis thaliana Ler reveals the extent of translocation and inversion polymorphisms.</title>
        <authorList>
            <person name="Zapata L."/>
            <person name="Ding J."/>
            <person name="Willing E.M."/>
            <person name="Hartwig B."/>
            <person name="Bezdan D."/>
            <person name="Jiao W.B."/>
            <person name="Patel V."/>
            <person name="Velikkakam James G."/>
            <person name="Koornneef M."/>
            <person name="Ossowski S."/>
            <person name="Schneeberger K."/>
        </authorList>
    </citation>
    <scope>NUCLEOTIDE SEQUENCE [LARGE SCALE GENOMIC DNA]</scope>
    <source>
        <strain evidence="7">cv. Landsberg erecta</strain>
    </source>
</reference>
<feature type="domain" description="AtPDCT1/2 transmembrane" evidence="3">
    <location>
        <begin position="118"/>
        <end position="277"/>
    </location>
</feature>
<accession>A0A5S9XCH8</accession>
<name>A0A178VDV2_ARATH</name>
<organism evidence="6 7">
    <name type="scientific">Arabidopsis thaliana</name>
    <name type="common">Mouse-ear cress</name>
    <dbReference type="NCBI Taxonomy" id="3702"/>
    <lineage>
        <taxon>Eukaryota</taxon>
        <taxon>Viridiplantae</taxon>
        <taxon>Streptophyta</taxon>
        <taxon>Embryophyta</taxon>
        <taxon>Tracheophyta</taxon>
        <taxon>Spermatophyta</taxon>
        <taxon>Magnoliopsida</taxon>
        <taxon>eudicotyledons</taxon>
        <taxon>Gunneridae</taxon>
        <taxon>Pentapetalae</taxon>
        <taxon>rosids</taxon>
        <taxon>malvids</taxon>
        <taxon>Brassicales</taxon>
        <taxon>Brassicaceae</taxon>
        <taxon>Camelineae</taxon>
        <taxon>Arabidopsis</taxon>
    </lineage>
</organism>
<reference evidence="6" key="2">
    <citation type="submission" date="2016-03" db="EMBL/GenBank/DDBJ databases">
        <title>Full-length assembly of Arabidopsis thaliana Ler reveals the complement of translocations and inversions.</title>
        <authorList>
            <person name="Zapata L."/>
            <person name="Schneeberger K."/>
            <person name="Ossowski S."/>
        </authorList>
    </citation>
    <scope>NUCLEOTIDE SEQUENCE [LARGE SCALE GENOMIC DNA]</scope>
    <source>
        <tissue evidence="6">Leaf</tissue>
    </source>
</reference>
<evidence type="ECO:0000256" key="2">
    <source>
        <dbReference type="SAM" id="Phobius"/>
    </source>
</evidence>
<dbReference type="OrthoDB" id="1921278at2759"/>
<dbReference type="KEGG" id="ath:AT3G15820"/>